<gene>
    <name evidence="1" type="ORF">S03H2_20295</name>
</gene>
<protein>
    <submittedName>
        <fullName evidence="1">Uncharacterized protein</fullName>
    </submittedName>
</protein>
<evidence type="ECO:0000313" key="1">
    <source>
        <dbReference type="EMBL" id="GAH35946.1"/>
    </source>
</evidence>
<dbReference type="InterPro" id="IPR012341">
    <property type="entry name" value="6hp_glycosidase-like_sf"/>
</dbReference>
<dbReference type="Gene3D" id="1.50.10.10">
    <property type="match status" value="1"/>
</dbReference>
<sequence>QNLRDILFKKGKIKKAQLINQKIKNIHKGIYKYLVKEVGGKKIFLWSTDGKENFRLYNDPPGSLGTLCFYRFVDKDNPIFKNTIDYYYSSLYPYYFYYFENARINELACDHHPHTPSGLGLCGSILNPLLSKKALEWLKKANMDYGLLVESFDKDSGEAKTGVGFASGCGYLAYSLYYVLIKEGRE</sequence>
<feature type="non-terminal residue" evidence="1">
    <location>
        <position position="1"/>
    </location>
</feature>
<dbReference type="InterPro" id="IPR008313">
    <property type="entry name" value="GH125"/>
</dbReference>
<dbReference type="GO" id="GO:0005975">
    <property type="term" value="P:carbohydrate metabolic process"/>
    <property type="evidence" value="ECO:0007669"/>
    <property type="project" value="InterPro"/>
</dbReference>
<dbReference type="EMBL" id="BARU01010681">
    <property type="protein sequence ID" value="GAH35946.1"/>
    <property type="molecule type" value="Genomic_DNA"/>
</dbReference>
<organism evidence="1">
    <name type="scientific">marine sediment metagenome</name>
    <dbReference type="NCBI Taxonomy" id="412755"/>
    <lineage>
        <taxon>unclassified sequences</taxon>
        <taxon>metagenomes</taxon>
        <taxon>ecological metagenomes</taxon>
    </lineage>
</organism>
<dbReference type="AlphaFoldDB" id="X1ERF0"/>
<accession>X1ERF0</accession>
<dbReference type="SUPFAM" id="SSF48208">
    <property type="entry name" value="Six-hairpin glycosidases"/>
    <property type="match status" value="1"/>
</dbReference>
<dbReference type="InterPro" id="IPR008928">
    <property type="entry name" value="6-hairpin_glycosidase_sf"/>
</dbReference>
<proteinExistence type="predicted"/>
<name>X1ERF0_9ZZZZ</name>
<comment type="caution">
    <text evidence="1">The sequence shown here is derived from an EMBL/GenBank/DDBJ whole genome shotgun (WGS) entry which is preliminary data.</text>
</comment>
<reference evidence="1" key="1">
    <citation type="journal article" date="2014" name="Front. Microbiol.">
        <title>High frequency of phylogenetically diverse reductive dehalogenase-homologous genes in deep subseafloor sedimentary metagenomes.</title>
        <authorList>
            <person name="Kawai M."/>
            <person name="Futagami T."/>
            <person name="Toyoda A."/>
            <person name="Takaki Y."/>
            <person name="Nishi S."/>
            <person name="Hori S."/>
            <person name="Arai W."/>
            <person name="Tsubouchi T."/>
            <person name="Morono Y."/>
            <person name="Uchiyama I."/>
            <person name="Ito T."/>
            <person name="Fujiyama A."/>
            <person name="Inagaki F."/>
            <person name="Takami H."/>
        </authorList>
    </citation>
    <scope>NUCLEOTIDE SEQUENCE</scope>
    <source>
        <strain evidence="1">Expedition CK06-06</strain>
    </source>
</reference>
<dbReference type="Pfam" id="PF06824">
    <property type="entry name" value="Glyco_hydro_125"/>
    <property type="match status" value="1"/>
</dbReference>